<evidence type="ECO:0000313" key="1">
    <source>
        <dbReference type="EMBL" id="KAF9541930.1"/>
    </source>
</evidence>
<proteinExistence type="predicted"/>
<dbReference type="Gene3D" id="3.80.10.10">
    <property type="entry name" value="Ribonuclease Inhibitor"/>
    <property type="match status" value="1"/>
</dbReference>
<dbReference type="AlphaFoldDB" id="A0A9P6F4R1"/>
<dbReference type="EMBL" id="JAAAXW010000152">
    <property type="protein sequence ID" value="KAF9541930.1"/>
    <property type="molecule type" value="Genomic_DNA"/>
</dbReference>
<evidence type="ECO:0008006" key="3">
    <source>
        <dbReference type="Google" id="ProtNLM"/>
    </source>
</evidence>
<protein>
    <recommendedName>
        <fullName evidence="3">F-box domain-containing protein</fullName>
    </recommendedName>
</protein>
<keyword evidence="2" id="KW-1185">Reference proteome</keyword>
<comment type="caution">
    <text evidence="1">The sequence shown here is derived from an EMBL/GenBank/DDBJ whole genome shotgun (WGS) entry which is preliminary data.</text>
</comment>
<dbReference type="Proteomes" id="UP000723463">
    <property type="component" value="Unassembled WGS sequence"/>
</dbReference>
<accession>A0A9P6F4R1</accession>
<gene>
    <name evidence="1" type="ORF">EC957_002560</name>
</gene>
<dbReference type="InterPro" id="IPR032675">
    <property type="entry name" value="LRR_dom_sf"/>
</dbReference>
<organism evidence="1 2">
    <name type="scientific">Mortierella hygrophila</name>
    <dbReference type="NCBI Taxonomy" id="979708"/>
    <lineage>
        <taxon>Eukaryota</taxon>
        <taxon>Fungi</taxon>
        <taxon>Fungi incertae sedis</taxon>
        <taxon>Mucoromycota</taxon>
        <taxon>Mortierellomycotina</taxon>
        <taxon>Mortierellomycetes</taxon>
        <taxon>Mortierellales</taxon>
        <taxon>Mortierellaceae</taxon>
        <taxon>Mortierella</taxon>
    </lineage>
</organism>
<evidence type="ECO:0000313" key="2">
    <source>
        <dbReference type="Proteomes" id="UP000723463"/>
    </source>
</evidence>
<reference evidence="1" key="1">
    <citation type="journal article" date="2020" name="Fungal Divers.">
        <title>Resolving the Mortierellaceae phylogeny through synthesis of multi-gene phylogenetics and phylogenomics.</title>
        <authorList>
            <person name="Vandepol N."/>
            <person name="Liber J."/>
            <person name="Desiro A."/>
            <person name="Na H."/>
            <person name="Kennedy M."/>
            <person name="Barry K."/>
            <person name="Grigoriev I.V."/>
            <person name="Miller A.N."/>
            <person name="O'Donnell K."/>
            <person name="Stajich J.E."/>
            <person name="Bonito G."/>
        </authorList>
    </citation>
    <scope>NUCLEOTIDE SEQUENCE</scope>
    <source>
        <strain evidence="1">NRRL 2591</strain>
    </source>
</reference>
<sequence>MTQQPQRTHPLELPAILELIGACLDDDYKGIASLEACSLVNHEWHRHFAPFLWWRIIDDFDRVLVRLFKVKFAPTLPYVDPEARLEPEFLALVNNFVAKVDDPTIPMAIHRERRTYINTPSLMSFIILGYLCKPARAIDFDFNVPPQFLIYDASVGRMVAPENVRMSEDYWNTEQRIESVLTVLESSPLLETLRLCDSGVFPQGIPHQWRQLALPLPLPAAVEWSLTGPAKAASEPPRWPKLHDATFERAKVDRHYLEIFLHNAPRLRTLHLNHIKILNIQGNTIQRRILPDPAALALWNRDLYCSDESTHPYTGIEELSMLALRGITPQEQLEFALRLPHLVSFTFTLDPKLNSVQLAYKLGFAHLTSLTLLGTFNHEVLIRAASRLEYLHLTNSTPVDDDLFKTICKHSDTLETIFITSSIGTVNERPGPHRILRTCHRLLELTLLLPRFDCDPEMFRGHPWVCTGLQTLLVVPDCDTTGSTSTPFQAQTAFFQQIASTLTELKSLGFGGGTGSFKFKPHEGLTLLTPLKELEVLNLKSRSLDSNAELTVEHAKVVVSEWPKLKAIEGLYHYMCREFISYVQEHRPEVKFPF</sequence>
<name>A0A9P6F4R1_9FUNG</name>